<feature type="compositionally biased region" description="Basic and acidic residues" evidence="1">
    <location>
        <begin position="73"/>
        <end position="85"/>
    </location>
</feature>
<name>A0A9N8F085_9STRA</name>
<reference evidence="2" key="1">
    <citation type="submission" date="2020-06" db="EMBL/GenBank/DDBJ databases">
        <authorList>
            <consortium name="Plant Systems Biology data submission"/>
        </authorList>
    </citation>
    <scope>NUCLEOTIDE SEQUENCE</scope>
    <source>
        <strain evidence="2">D6</strain>
    </source>
</reference>
<evidence type="ECO:0000313" key="3">
    <source>
        <dbReference type="Proteomes" id="UP001153069"/>
    </source>
</evidence>
<dbReference type="Proteomes" id="UP001153069">
    <property type="component" value="Unassembled WGS sequence"/>
</dbReference>
<feature type="compositionally biased region" description="Basic and acidic residues" evidence="1">
    <location>
        <begin position="188"/>
        <end position="201"/>
    </location>
</feature>
<gene>
    <name evidence="2" type="ORF">SEMRO_2117_G315280.1</name>
</gene>
<feature type="compositionally biased region" description="Basic residues" evidence="1">
    <location>
        <begin position="38"/>
        <end position="51"/>
    </location>
</feature>
<accession>A0A9N8F085</accession>
<keyword evidence="3" id="KW-1185">Reference proteome</keyword>
<dbReference type="AlphaFoldDB" id="A0A9N8F085"/>
<comment type="caution">
    <text evidence="2">The sequence shown here is derived from an EMBL/GenBank/DDBJ whole genome shotgun (WGS) entry which is preliminary data.</text>
</comment>
<evidence type="ECO:0000256" key="1">
    <source>
        <dbReference type="SAM" id="MobiDB-lite"/>
    </source>
</evidence>
<evidence type="ECO:0000313" key="2">
    <source>
        <dbReference type="EMBL" id="CAB9527975.1"/>
    </source>
</evidence>
<feature type="compositionally biased region" description="Basic and acidic residues" evidence="1">
    <location>
        <begin position="228"/>
        <end position="245"/>
    </location>
</feature>
<organism evidence="2 3">
    <name type="scientific">Seminavis robusta</name>
    <dbReference type="NCBI Taxonomy" id="568900"/>
    <lineage>
        <taxon>Eukaryota</taxon>
        <taxon>Sar</taxon>
        <taxon>Stramenopiles</taxon>
        <taxon>Ochrophyta</taxon>
        <taxon>Bacillariophyta</taxon>
        <taxon>Bacillariophyceae</taxon>
        <taxon>Bacillariophycidae</taxon>
        <taxon>Naviculales</taxon>
        <taxon>Naviculaceae</taxon>
        <taxon>Seminavis</taxon>
    </lineage>
</organism>
<feature type="region of interest" description="Disordered" evidence="1">
    <location>
        <begin position="188"/>
        <end position="248"/>
    </location>
</feature>
<sequence length="267" mass="30934">MSKGPDSSDYYSWDLNLMPKETDSRPDYHQWDQSGQSKVKKSPVKKSPIRRTKSDCSDRYTMATAGKRGGKRPSKEAEDILRREEESEEEESSDEEEEEEEEDEKTMGFNWKTKKRMLLRSRSDLTGFQSNTVRKSKKQEVRRKSRLPPKRTVSFSSAEPAFVTLPPLREEDKPLMFWTKAEVQSFRYDRDEEKAEKERQRRNSQFANNTAGMDSLWGSSSKPKKKPDKSAEEEARKAREAKEEADMQSVMDSLALAMAQAQMVTGY</sequence>
<dbReference type="EMBL" id="CAICTM010002115">
    <property type="protein sequence ID" value="CAB9527975.1"/>
    <property type="molecule type" value="Genomic_DNA"/>
</dbReference>
<feature type="compositionally biased region" description="Basic and acidic residues" evidence="1">
    <location>
        <begin position="20"/>
        <end position="30"/>
    </location>
</feature>
<proteinExistence type="predicted"/>
<feature type="compositionally biased region" description="Acidic residues" evidence="1">
    <location>
        <begin position="86"/>
        <end position="104"/>
    </location>
</feature>
<protein>
    <submittedName>
        <fullName evidence="2">Uncharacterized protein</fullName>
    </submittedName>
</protein>
<feature type="compositionally biased region" description="Basic residues" evidence="1">
    <location>
        <begin position="134"/>
        <end position="149"/>
    </location>
</feature>
<feature type="compositionally biased region" description="Polar residues" evidence="1">
    <location>
        <begin position="203"/>
        <end position="212"/>
    </location>
</feature>
<feature type="region of interest" description="Disordered" evidence="1">
    <location>
        <begin position="1"/>
        <end position="155"/>
    </location>
</feature>
<feature type="compositionally biased region" description="Polar residues" evidence="1">
    <location>
        <begin position="124"/>
        <end position="133"/>
    </location>
</feature>